<dbReference type="InterPro" id="IPR036691">
    <property type="entry name" value="Endo/exonu/phosph_ase_sf"/>
</dbReference>
<organism evidence="1 2">
    <name type="scientific">Adineta ricciae</name>
    <name type="common">Rotifer</name>
    <dbReference type="NCBI Taxonomy" id="249248"/>
    <lineage>
        <taxon>Eukaryota</taxon>
        <taxon>Metazoa</taxon>
        <taxon>Spiralia</taxon>
        <taxon>Gnathifera</taxon>
        <taxon>Rotifera</taxon>
        <taxon>Eurotatoria</taxon>
        <taxon>Bdelloidea</taxon>
        <taxon>Adinetida</taxon>
        <taxon>Adinetidae</taxon>
        <taxon>Adineta</taxon>
    </lineage>
</organism>
<comment type="caution">
    <text evidence="1">The sequence shown here is derived from an EMBL/GenBank/DDBJ whole genome shotgun (WGS) entry which is preliminary data.</text>
</comment>
<evidence type="ECO:0000313" key="2">
    <source>
        <dbReference type="Proteomes" id="UP000663852"/>
    </source>
</evidence>
<name>A0A815K4A4_ADIRI</name>
<accession>A0A815K4A4</accession>
<gene>
    <name evidence="1" type="ORF">EDS130_LOCUS35460</name>
</gene>
<dbReference type="Proteomes" id="UP000663852">
    <property type="component" value="Unassembled WGS sequence"/>
</dbReference>
<evidence type="ECO:0000313" key="1">
    <source>
        <dbReference type="EMBL" id="CAF1390852.1"/>
    </source>
</evidence>
<dbReference type="OrthoDB" id="10062553at2759"/>
<sequence>MQSRMDPMKLTSHVNSPAINKSLVEYAERKFRQLVSGLSKFEQQIGLSMIHDWYRNERKQQVIEKWKQPKTNTDVKAAKLTILHYNIRHFYSNQCDLLDMITHRIPMIISLNEFGSPIPEKTIKQLLFSYNIVMKAGTNSHGGVVLAINKKLNEIPINSPESNIVAAEITINDETFIIASIYSPRNEKLSL</sequence>
<protein>
    <submittedName>
        <fullName evidence="1">Uncharacterized protein</fullName>
    </submittedName>
</protein>
<reference evidence="1" key="1">
    <citation type="submission" date="2021-02" db="EMBL/GenBank/DDBJ databases">
        <authorList>
            <person name="Nowell W R."/>
        </authorList>
    </citation>
    <scope>NUCLEOTIDE SEQUENCE</scope>
</reference>
<proteinExistence type="predicted"/>
<dbReference type="AlphaFoldDB" id="A0A815K4A4"/>
<dbReference type="SUPFAM" id="SSF56219">
    <property type="entry name" value="DNase I-like"/>
    <property type="match status" value="1"/>
</dbReference>
<dbReference type="EMBL" id="CAJNOJ010000311">
    <property type="protein sequence ID" value="CAF1390852.1"/>
    <property type="molecule type" value="Genomic_DNA"/>
</dbReference>
<dbReference type="Gene3D" id="3.60.10.10">
    <property type="entry name" value="Endonuclease/exonuclease/phosphatase"/>
    <property type="match status" value="1"/>
</dbReference>